<accession>A0A0G1QKV7</accession>
<dbReference type="EMBL" id="LCLA01000044">
    <property type="protein sequence ID" value="KKU09305.1"/>
    <property type="molecule type" value="Genomic_DNA"/>
</dbReference>
<feature type="transmembrane region" description="Helical" evidence="1">
    <location>
        <begin position="35"/>
        <end position="54"/>
    </location>
</feature>
<proteinExistence type="predicted"/>
<keyword evidence="1" id="KW-0472">Membrane</keyword>
<comment type="caution">
    <text evidence="2">The sequence shown here is derived from an EMBL/GenBank/DDBJ whole genome shotgun (WGS) entry which is preliminary data.</text>
</comment>
<evidence type="ECO:0000313" key="2">
    <source>
        <dbReference type="EMBL" id="KKU09305.1"/>
    </source>
</evidence>
<keyword evidence="1" id="KW-0812">Transmembrane</keyword>
<dbReference type="AlphaFoldDB" id="A0A0G1QKV7"/>
<name>A0A0G1QKV7_9BACT</name>
<keyword evidence="1" id="KW-1133">Transmembrane helix</keyword>
<organism evidence="2 3">
    <name type="scientific">Candidatus Woesebacteria bacterium GW2011_GWB1_45_5</name>
    <dbReference type="NCBI Taxonomy" id="1618581"/>
    <lineage>
        <taxon>Bacteria</taxon>
        <taxon>Candidatus Woeseibacteriota</taxon>
    </lineage>
</organism>
<reference evidence="2 3" key="1">
    <citation type="journal article" date="2015" name="Nature">
        <title>rRNA introns, odd ribosomes, and small enigmatic genomes across a large radiation of phyla.</title>
        <authorList>
            <person name="Brown C.T."/>
            <person name="Hug L.A."/>
            <person name="Thomas B.C."/>
            <person name="Sharon I."/>
            <person name="Castelle C.J."/>
            <person name="Singh A."/>
            <person name="Wilkins M.J."/>
            <person name="Williams K.H."/>
            <person name="Banfield J.F."/>
        </authorList>
    </citation>
    <scope>NUCLEOTIDE SEQUENCE [LARGE SCALE GENOMIC DNA]</scope>
</reference>
<feature type="transmembrane region" description="Helical" evidence="1">
    <location>
        <begin position="6"/>
        <end position="23"/>
    </location>
</feature>
<protein>
    <submittedName>
        <fullName evidence="2">Uncharacterized protein</fullName>
    </submittedName>
</protein>
<dbReference type="Proteomes" id="UP000034329">
    <property type="component" value="Unassembled WGS sequence"/>
</dbReference>
<evidence type="ECO:0000313" key="3">
    <source>
        <dbReference type="Proteomes" id="UP000034329"/>
    </source>
</evidence>
<feature type="non-terminal residue" evidence="2">
    <location>
        <position position="57"/>
    </location>
</feature>
<evidence type="ECO:0000256" key="1">
    <source>
        <dbReference type="SAM" id="Phobius"/>
    </source>
</evidence>
<sequence>MLVNIVINLLGGMIFLFIFWKRLKEDYAHEIIFKSALYILSGILLGGFIALKFAPPW</sequence>
<gene>
    <name evidence="2" type="ORF">UX13_C0044G0014</name>
</gene>